<gene>
    <name evidence="6" type="ORF">BN1804_02188</name>
</gene>
<evidence type="ECO:0000313" key="6">
    <source>
        <dbReference type="EMBL" id="CRL62869.1"/>
    </source>
</evidence>
<accession>A0A0G4QB93</accession>
<sequence length="147" mass="17449">MNFLRLPFIYWLLLNLIPFIGFELHSGSLKMGFFFYLGLLTITTSGIWLFYCLSFFIKQKTSPNPNHTPRQLITSGPYKISRNPMYLGFLDISIGLFFIFGNWGFLGAAIAFYFITDRYTIVREEKILSELFPQAWQQYCRHVRRWM</sequence>
<proteinExistence type="predicted"/>
<reference evidence="7" key="1">
    <citation type="submission" date="2015-06" db="EMBL/GenBank/DDBJ databases">
        <authorList>
            <person name="Urmite Genomes"/>
        </authorList>
    </citation>
    <scope>NUCLEOTIDE SEQUENCE [LARGE SCALE GENOMIC DNA]</scope>
    <source>
        <strain evidence="7">CSUR P1867</strain>
    </source>
</reference>
<name>A0A0G4QB93_9GAMM</name>
<dbReference type="EMBL" id="CVRY01000004">
    <property type="protein sequence ID" value="CRL62869.1"/>
    <property type="molecule type" value="Genomic_DNA"/>
</dbReference>
<comment type="subcellular location">
    <subcellularLocation>
        <location evidence="1">Endomembrane system</location>
        <topology evidence="1">Multi-pass membrane protein</topology>
    </subcellularLocation>
</comment>
<keyword evidence="3 5" id="KW-1133">Transmembrane helix</keyword>
<dbReference type="InterPro" id="IPR007318">
    <property type="entry name" value="Phopholipid_MeTrfase"/>
</dbReference>
<dbReference type="PANTHER" id="PTHR12714">
    <property type="entry name" value="PROTEIN-S ISOPRENYLCYSTEINE O-METHYLTRANSFERASE"/>
    <property type="match status" value="1"/>
</dbReference>
<keyword evidence="4 5" id="KW-0472">Membrane</keyword>
<dbReference type="RefSeq" id="WP_072064063.1">
    <property type="nucleotide sequence ID" value="NZ_CVRY01000004.1"/>
</dbReference>
<evidence type="ECO:0000256" key="3">
    <source>
        <dbReference type="ARBA" id="ARBA00022989"/>
    </source>
</evidence>
<feature type="transmembrane region" description="Helical" evidence="5">
    <location>
        <begin position="92"/>
        <end position="115"/>
    </location>
</feature>
<feature type="transmembrane region" description="Helical" evidence="5">
    <location>
        <begin position="6"/>
        <end position="22"/>
    </location>
</feature>
<evidence type="ECO:0000256" key="4">
    <source>
        <dbReference type="ARBA" id="ARBA00023136"/>
    </source>
</evidence>
<dbReference type="Gene3D" id="1.20.120.1630">
    <property type="match status" value="1"/>
</dbReference>
<organism evidence="6 7">
    <name type="scientific">Proteus penneri</name>
    <dbReference type="NCBI Taxonomy" id="102862"/>
    <lineage>
        <taxon>Bacteria</taxon>
        <taxon>Pseudomonadati</taxon>
        <taxon>Pseudomonadota</taxon>
        <taxon>Gammaproteobacteria</taxon>
        <taxon>Enterobacterales</taxon>
        <taxon>Morganellaceae</taxon>
        <taxon>Proteus</taxon>
    </lineage>
</organism>
<evidence type="ECO:0000256" key="5">
    <source>
        <dbReference type="SAM" id="Phobius"/>
    </source>
</evidence>
<dbReference type="Proteomes" id="UP000183920">
    <property type="component" value="Unassembled WGS sequence"/>
</dbReference>
<protein>
    <recommendedName>
        <fullName evidence="8">Isoprenylcysteine carboxyl methyltransferase (ICMT) family protein</fullName>
    </recommendedName>
</protein>
<dbReference type="AlphaFoldDB" id="A0A0G4QB93"/>
<dbReference type="GO" id="GO:0016740">
    <property type="term" value="F:transferase activity"/>
    <property type="evidence" value="ECO:0007669"/>
    <property type="project" value="UniProtKB-ARBA"/>
</dbReference>
<evidence type="ECO:0000256" key="2">
    <source>
        <dbReference type="ARBA" id="ARBA00022692"/>
    </source>
</evidence>
<dbReference type="GO" id="GO:0012505">
    <property type="term" value="C:endomembrane system"/>
    <property type="evidence" value="ECO:0007669"/>
    <property type="project" value="UniProtKB-SubCell"/>
</dbReference>
<evidence type="ECO:0000313" key="7">
    <source>
        <dbReference type="Proteomes" id="UP000183920"/>
    </source>
</evidence>
<feature type="transmembrane region" description="Helical" evidence="5">
    <location>
        <begin position="34"/>
        <end position="57"/>
    </location>
</feature>
<dbReference type="PANTHER" id="PTHR12714:SF9">
    <property type="entry name" value="PROTEIN-S-ISOPRENYLCYSTEINE O-METHYLTRANSFERASE"/>
    <property type="match status" value="1"/>
</dbReference>
<evidence type="ECO:0008006" key="8">
    <source>
        <dbReference type="Google" id="ProtNLM"/>
    </source>
</evidence>
<keyword evidence="2 5" id="KW-0812">Transmembrane</keyword>
<dbReference type="Pfam" id="PF04191">
    <property type="entry name" value="PEMT"/>
    <property type="match status" value="1"/>
</dbReference>
<evidence type="ECO:0000256" key="1">
    <source>
        <dbReference type="ARBA" id="ARBA00004127"/>
    </source>
</evidence>